<feature type="region of interest" description="Disordered" evidence="3">
    <location>
        <begin position="136"/>
        <end position="168"/>
    </location>
</feature>
<gene>
    <name evidence="5" type="ORF">LLEC1_02601</name>
</gene>
<dbReference type="AlphaFoldDB" id="A0A179IGS1"/>
<dbReference type="OrthoDB" id="6500128at2759"/>
<evidence type="ECO:0000256" key="1">
    <source>
        <dbReference type="ARBA" id="ARBA00022741"/>
    </source>
</evidence>
<dbReference type="GO" id="GO:0016887">
    <property type="term" value="F:ATP hydrolysis activity"/>
    <property type="evidence" value="ECO:0007669"/>
    <property type="project" value="InterPro"/>
</dbReference>
<protein>
    <recommendedName>
        <fullName evidence="4">ABC transporter domain-containing protein</fullName>
    </recommendedName>
</protein>
<dbReference type="SUPFAM" id="SSF52540">
    <property type="entry name" value="P-loop containing nucleoside triphosphate hydrolases"/>
    <property type="match status" value="1"/>
</dbReference>
<dbReference type="InterPro" id="IPR050173">
    <property type="entry name" value="ABC_transporter_C-like"/>
</dbReference>
<dbReference type="PANTHER" id="PTHR24223:SF269">
    <property type="entry name" value="ABC MULTIDRUG TRANSPORTER (EUROFUNG)-RELATED"/>
    <property type="match status" value="1"/>
</dbReference>
<keyword evidence="1" id="KW-0547">Nucleotide-binding</keyword>
<dbReference type="InterPro" id="IPR003439">
    <property type="entry name" value="ABC_transporter-like_ATP-bd"/>
</dbReference>
<dbReference type="InterPro" id="IPR027417">
    <property type="entry name" value="P-loop_NTPase"/>
</dbReference>
<dbReference type="PANTHER" id="PTHR24223">
    <property type="entry name" value="ATP-BINDING CASSETTE SUB-FAMILY C"/>
    <property type="match status" value="1"/>
</dbReference>
<accession>A0A179IGS1</accession>
<dbReference type="Proteomes" id="UP000243081">
    <property type="component" value="Unassembled WGS sequence"/>
</dbReference>
<proteinExistence type="predicted"/>
<reference evidence="5 6" key="1">
    <citation type="submission" date="2016-03" db="EMBL/GenBank/DDBJ databases">
        <title>Fine-scale spatial genetic structure of a fungal parasite of coffee scale insects.</title>
        <authorList>
            <person name="Jackson D."/>
            <person name="Zemenick K.A."/>
            <person name="Malloure B."/>
            <person name="Quandt C.A."/>
            <person name="James T.Y."/>
        </authorList>
    </citation>
    <scope>NUCLEOTIDE SEQUENCE [LARGE SCALE GENOMIC DNA]</scope>
    <source>
        <strain evidence="5 6">UM487</strain>
    </source>
</reference>
<comment type="caution">
    <text evidence="5">The sequence shown here is derived from an EMBL/GenBank/DDBJ whole genome shotgun (WGS) entry which is preliminary data.</text>
</comment>
<feature type="domain" description="ABC transporter" evidence="4">
    <location>
        <begin position="38"/>
        <end position="196"/>
    </location>
</feature>
<evidence type="ECO:0000313" key="6">
    <source>
        <dbReference type="Proteomes" id="UP000243081"/>
    </source>
</evidence>
<feature type="compositionally biased region" description="Low complexity" evidence="3">
    <location>
        <begin position="136"/>
        <end position="146"/>
    </location>
</feature>
<evidence type="ECO:0000313" key="5">
    <source>
        <dbReference type="EMBL" id="OAR01503.1"/>
    </source>
</evidence>
<organism evidence="5 6">
    <name type="scientific">Cordyceps confragosa</name>
    <name type="common">Lecanicillium lecanii</name>
    <dbReference type="NCBI Taxonomy" id="2714763"/>
    <lineage>
        <taxon>Eukaryota</taxon>
        <taxon>Fungi</taxon>
        <taxon>Dikarya</taxon>
        <taxon>Ascomycota</taxon>
        <taxon>Pezizomycotina</taxon>
        <taxon>Sordariomycetes</taxon>
        <taxon>Hypocreomycetidae</taxon>
        <taxon>Hypocreales</taxon>
        <taxon>Cordycipitaceae</taxon>
        <taxon>Akanthomyces</taxon>
    </lineage>
</organism>
<feature type="compositionally biased region" description="Basic and acidic residues" evidence="3">
    <location>
        <begin position="155"/>
        <end position="166"/>
    </location>
</feature>
<dbReference type="EMBL" id="LUKN01001112">
    <property type="protein sequence ID" value="OAR01503.1"/>
    <property type="molecule type" value="Genomic_DNA"/>
</dbReference>
<dbReference type="GO" id="GO:0016020">
    <property type="term" value="C:membrane"/>
    <property type="evidence" value="ECO:0007669"/>
    <property type="project" value="TreeGrafter"/>
</dbReference>
<evidence type="ECO:0000256" key="3">
    <source>
        <dbReference type="SAM" id="MobiDB-lite"/>
    </source>
</evidence>
<keyword evidence="2" id="KW-0067">ATP-binding</keyword>
<name>A0A179IGS1_CORDF</name>
<evidence type="ECO:0000259" key="4">
    <source>
        <dbReference type="Pfam" id="PF00005"/>
    </source>
</evidence>
<dbReference type="GO" id="GO:0005524">
    <property type="term" value="F:ATP binding"/>
    <property type="evidence" value="ECO:0007669"/>
    <property type="project" value="UniProtKB-KW"/>
</dbReference>
<sequence>MVNSAPALWPVSFDKLQYVIFGAARHQHLHPDGNESWLNGRTRSGKSSLLLSMVRLIGVSGESMIRIAGLDICSLPRKNVRSRVITVPQDPMLVQTDSVRQNLDIAGASISDDDMIAVLDRVGLWKPRLARSADVVESLDSSGSDGSDSEGDDDDNKKPSLSETTKRSAVLGLRMKRLPLPQGQQQLFSLACAVLMRSLPGA</sequence>
<keyword evidence="6" id="KW-1185">Reference proteome</keyword>
<evidence type="ECO:0000256" key="2">
    <source>
        <dbReference type="ARBA" id="ARBA00022840"/>
    </source>
</evidence>
<dbReference type="GO" id="GO:0042626">
    <property type="term" value="F:ATPase-coupled transmembrane transporter activity"/>
    <property type="evidence" value="ECO:0007669"/>
    <property type="project" value="TreeGrafter"/>
</dbReference>
<dbReference type="Gene3D" id="3.40.50.300">
    <property type="entry name" value="P-loop containing nucleotide triphosphate hydrolases"/>
    <property type="match status" value="1"/>
</dbReference>
<dbReference type="Pfam" id="PF00005">
    <property type="entry name" value="ABC_tran"/>
    <property type="match status" value="1"/>
</dbReference>